<dbReference type="Pfam" id="PF00004">
    <property type="entry name" value="AAA"/>
    <property type="match status" value="1"/>
</dbReference>
<organism evidence="7 8">
    <name type="scientific">[Torrubiella] hemipterigena</name>
    <dbReference type="NCBI Taxonomy" id="1531966"/>
    <lineage>
        <taxon>Eukaryota</taxon>
        <taxon>Fungi</taxon>
        <taxon>Dikarya</taxon>
        <taxon>Ascomycota</taxon>
        <taxon>Pezizomycotina</taxon>
        <taxon>Sordariomycetes</taxon>
        <taxon>Hypocreomycetidae</taxon>
        <taxon>Hypocreales</taxon>
        <taxon>Clavicipitaceae</taxon>
        <taxon>Clavicipitaceae incertae sedis</taxon>
        <taxon>'Torrubiella' clade</taxon>
    </lineage>
</organism>
<evidence type="ECO:0000256" key="2">
    <source>
        <dbReference type="ARBA" id="ARBA00022741"/>
    </source>
</evidence>
<dbReference type="HOGENOM" id="CLU_014425_0_0_1"/>
<dbReference type="InterPro" id="IPR027417">
    <property type="entry name" value="P-loop_NTPase"/>
</dbReference>
<dbReference type="InterPro" id="IPR041569">
    <property type="entry name" value="AAA_lid_3"/>
</dbReference>
<keyword evidence="2" id="KW-0547">Nucleotide-binding</keyword>
<evidence type="ECO:0000256" key="1">
    <source>
        <dbReference type="ARBA" id="ARBA00004572"/>
    </source>
</evidence>
<keyword evidence="3" id="KW-1000">Mitochondrion outer membrane</keyword>
<proteinExistence type="predicted"/>
<evidence type="ECO:0000313" key="7">
    <source>
        <dbReference type="EMBL" id="CEJ92400.1"/>
    </source>
</evidence>
<evidence type="ECO:0000259" key="6">
    <source>
        <dbReference type="SMART" id="SM00382"/>
    </source>
</evidence>
<reference evidence="7 8" key="1">
    <citation type="journal article" date="2015" name="Genome Announc.">
        <title>Draft Genome Sequence and Gene Annotation of the Entomopathogenic Fungus Verticillium hemipterigenum.</title>
        <authorList>
            <person name="Horn F."/>
            <person name="Habel A."/>
            <person name="Scharf D.H."/>
            <person name="Dworschak J."/>
            <person name="Brakhage A.A."/>
            <person name="Guthke R."/>
            <person name="Hertweck C."/>
            <person name="Linde J."/>
        </authorList>
    </citation>
    <scope>NUCLEOTIDE SEQUENCE [LARGE SCALE GENOMIC DNA]</scope>
</reference>
<dbReference type="InterPro" id="IPR003959">
    <property type="entry name" value="ATPase_AAA_core"/>
</dbReference>
<feature type="region of interest" description="Disordered" evidence="5">
    <location>
        <begin position="250"/>
        <end position="311"/>
    </location>
</feature>
<dbReference type="Pfam" id="PF17862">
    <property type="entry name" value="AAA_lid_3"/>
    <property type="match status" value="1"/>
</dbReference>
<evidence type="ECO:0000256" key="3">
    <source>
        <dbReference type="ARBA" id="ARBA00022787"/>
    </source>
</evidence>
<protein>
    <recommendedName>
        <fullName evidence="6">AAA+ ATPase domain-containing protein</fullName>
    </recommendedName>
</protein>
<feature type="domain" description="AAA+ ATPase" evidence="6">
    <location>
        <begin position="586"/>
        <end position="722"/>
    </location>
</feature>
<feature type="compositionally biased region" description="Low complexity" evidence="5">
    <location>
        <begin position="506"/>
        <end position="517"/>
    </location>
</feature>
<feature type="region of interest" description="Disordered" evidence="5">
    <location>
        <begin position="172"/>
        <end position="205"/>
    </location>
</feature>
<accession>A0A0A1TMH2</accession>
<keyword evidence="3" id="KW-0496">Mitochondrion</keyword>
<dbReference type="Gene3D" id="1.10.8.60">
    <property type="match status" value="1"/>
</dbReference>
<dbReference type="InterPro" id="IPR003593">
    <property type="entry name" value="AAA+_ATPase"/>
</dbReference>
<evidence type="ECO:0000256" key="5">
    <source>
        <dbReference type="SAM" id="MobiDB-lite"/>
    </source>
</evidence>
<dbReference type="AlphaFoldDB" id="A0A0A1TMH2"/>
<dbReference type="GO" id="GO:0016887">
    <property type="term" value="F:ATP hydrolysis activity"/>
    <property type="evidence" value="ECO:0007669"/>
    <property type="project" value="InterPro"/>
</dbReference>
<sequence>MVSEADSEPGQPTPTSTTDVEAPPQHVLPEWFLSKNIQTPEQLKEARPKIRWIDQKGQDGPAAVPRIETIADAGSEAAATTETTAEAAKATEGAFGVSHQLFTSVRDTLAALMMRDASGKLPMYSMGATIQCKAAESDDVCREYVQALAKEFNATLATVSLDDFRSLATTYGNHTPVPPAGHGSGATSYRRPTKESGYEVYHPADGPMLHHFGQRCQRNVSEEEAQITKRAFAPILGLAEDMRDAGADIAKDKTTKDETPNDETPKDEAVTEETLKKDTSKDETPKEETAKEEASKDETATTEASKTESSKASHILMIHLAMARQLLPVAYRKVLCRLREAVYHARAEGKSVLLLITSQVDEKSNQEYYRSNKTKDYRLFQFKGGIPPASTFMLRPVEVPDQLKKPIKPEETASNRFVLGLKAMLQQYAGQYFDEELLLPSTQWDLKVDNEHINLDGSDIDLMEEVAVQVAGRAWNKEKLNVDDVVDVLHRISLSKKLRHDEGDANSNSDNDSNSDSSDSDSDSDDEKAGYEKEMLEYMVKIEDMNSTGLDDVILKDEVKDTVKQLIMLTKMKVHAKSSVLLSRLQVKGALFYGPPGTGKTHLCRAIAQTMGCNMLALDSAALEFTAVGRTEKSIRAAFTVARKHAPCIVFFDEVDALFYRRGEWDRKWERTTLTQFLQELDGLTSRASDAPFVLVATNRPMDLDPAFLRRLPQKIHFGLPDEQAREKILGVLLHKDDILPDVDLKRLAALTDGYSGSDLNNLCGEAALLWAMEYNLAGNDNASTAVENLPTVQLSNAHFIHALQKIRPSVSKKQLRELDDFRHAFNPASSGNGDLETPD</sequence>
<comment type="subcellular location">
    <subcellularLocation>
        <location evidence="1">Mitochondrion outer membrane</location>
        <topology evidence="1">Single-pass membrane protein</topology>
    </subcellularLocation>
</comment>
<dbReference type="EMBL" id="CDHN01000004">
    <property type="protein sequence ID" value="CEJ92400.1"/>
    <property type="molecule type" value="Genomic_DNA"/>
</dbReference>
<feature type="region of interest" description="Disordered" evidence="5">
    <location>
        <begin position="499"/>
        <end position="529"/>
    </location>
</feature>
<dbReference type="PANTHER" id="PTHR45644:SF56">
    <property type="entry name" value="AAA ATPASE, PUTATIVE (AFU_ORTHOLOGUE AFUA_2G12920)-RELATED"/>
    <property type="match status" value="1"/>
</dbReference>
<feature type="region of interest" description="Disordered" evidence="5">
    <location>
        <begin position="1"/>
        <end position="27"/>
    </location>
</feature>
<dbReference type="GO" id="GO:0005524">
    <property type="term" value="F:ATP binding"/>
    <property type="evidence" value="ECO:0007669"/>
    <property type="project" value="UniProtKB-KW"/>
</dbReference>
<keyword evidence="3" id="KW-0472">Membrane</keyword>
<gene>
    <name evidence="7" type="ORF">VHEMI08056</name>
</gene>
<dbReference type="Gene3D" id="3.40.50.300">
    <property type="entry name" value="P-loop containing nucleotide triphosphate hydrolases"/>
    <property type="match status" value="1"/>
</dbReference>
<keyword evidence="4" id="KW-0067">ATP-binding</keyword>
<dbReference type="SUPFAM" id="SSF52540">
    <property type="entry name" value="P-loop containing nucleoside triphosphate hydrolases"/>
    <property type="match status" value="1"/>
</dbReference>
<evidence type="ECO:0000256" key="4">
    <source>
        <dbReference type="ARBA" id="ARBA00022840"/>
    </source>
</evidence>
<dbReference type="SMART" id="SM00382">
    <property type="entry name" value="AAA"/>
    <property type="match status" value="1"/>
</dbReference>
<dbReference type="Proteomes" id="UP000039046">
    <property type="component" value="Unassembled WGS sequence"/>
</dbReference>
<dbReference type="OrthoDB" id="39734at2759"/>
<dbReference type="STRING" id="1531966.A0A0A1TMH2"/>
<dbReference type="InterPro" id="IPR051701">
    <property type="entry name" value="Mito_OM_Translocase_MSP1"/>
</dbReference>
<dbReference type="PANTHER" id="PTHR45644">
    <property type="entry name" value="AAA ATPASE, PUTATIVE (AFU_ORTHOLOGUE AFUA_2G12920)-RELATED-RELATED"/>
    <property type="match status" value="1"/>
</dbReference>
<evidence type="ECO:0000313" key="8">
    <source>
        <dbReference type="Proteomes" id="UP000039046"/>
    </source>
</evidence>
<keyword evidence="8" id="KW-1185">Reference proteome</keyword>
<name>A0A0A1TMH2_9HYPO</name>
<dbReference type="CDD" id="cd19481">
    <property type="entry name" value="RecA-like_protease"/>
    <property type="match status" value="1"/>
</dbReference>
<dbReference type="GO" id="GO:0005741">
    <property type="term" value="C:mitochondrial outer membrane"/>
    <property type="evidence" value="ECO:0007669"/>
    <property type="project" value="UniProtKB-SubCell"/>
</dbReference>